<comment type="caution">
    <text evidence="9">The sequence shown here is derived from an EMBL/GenBank/DDBJ whole genome shotgun (WGS) entry which is preliminary data.</text>
</comment>
<accession>A0ABT2T4F1</accession>
<sequence length="480" mass="54768">MDLGQVFTTKIISNYMASLLSNDKKRILEPCFGGGAFIEACLEAGFENIVGCELDGDLYETAKRKYPELELIKGDFLKYEPTNLFDAIIMNPPYIRQEKIDDLVSFGITKKEIRKNHIYNGLPSTANMYMYFVIKAISLLNPGGELVIIFPGTWMDARSGKSFEKLIKQQASIIEKIYVSGDVFDENALVDVVILKMIKDLSKSICTIDKHLSLVEGELREQAVEAYQQELNFPAPFSKYASVRRGLSTGWNKMFINPEGIDDASVLVDIISSPKSIKGYATKGADFDKLLVISDGKKLSGKLQQYLEANKQELLNEKKPKTLYEKCSVDSNWFRINELNSEGILFGYIIRNDMRFVLNDAGVVARDNFYIIKPRENIFVTLSLMNNCYTYYQLEKMGKKYGAGVLKIQRYDVENLMFIDLDYVSKEDFFKLETLGKKLVDTSDRNLIFEITKVISNYASMSYEKLMSEFGKIKKRRLEA</sequence>
<dbReference type="Proteomes" id="UP001652432">
    <property type="component" value="Unassembled WGS sequence"/>
</dbReference>
<evidence type="ECO:0000256" key="1">
    <source>
        <dbReference type="ARBA" id="ARBA00006594"/>
    </source>
</evidence>
<keyword evidence="10" id="KW-1185">Reference proteome</keyword>
<dbReference type="GO" id="GO:0032259">
    <property type="term" value="P:methylation"/>
    <property type="evidence" value="ECO:0007669"/>
    <property type="project" value="UniProtKB-KW"/>
</dbReference>
<gene>
    <name evidence="9" type="ORF">OCV77_11660</name>
</gene>
<evidence type="ECO:0000256" key="5">
    <source>
        <dbReference type="ARBA" id="ARBA00022691"/>
    </source>
</evidence>
<proteinExistence type="inferred from homology"/>
<evidence type="ECO:0000313" key="10">
    <source>
        <dbReference type="Proteomes" id="UP001652432"/>
    </source>
</evidence>
<evidence type="ECO:0000256" key="3">
    <source>
        <dbReference type="ARBA" id="ARBA00022603"/>
    </source>
</evidence>
<dbReference type="RefSeq" id="WP_262575237.1">
    <property type="nucleotide sequence ID" value="NZ_JAOQKJ010000009.1"/>
</dbReference>
<dbReference type="SUPFAM" id="SSF53335">
    <property type="entry name" value="S-adenosyl-L-methionine-dependent methyltransferases"/>
    <property type="match status" value="1"/>
</dbReference>
<dbReference type="Gene3D" id="3.40.50.150">
    <property type="entry name" value="Vaccinia Virus protein VP39"/>
    <property type="match status" value="1"/>
</dbReference>
<evidence type="ECO:0000256" key="4">
    <source>
        <dbReference type="ARBA" id="ARBA00022679"/>
    </source>
</evidence>
<evidence type="ECO:0000259" key="7">
    <source>
        <dbReference type="Pfam" id="PF07669"/>
    </source>
</evidence>
<name>A0ABT2T4F1_9FIRM</name>
<dbReference type="EMBL" id="JAOQKJ010000009">
    <property type="protein sequence ID" value="MCU6745139.1"/>
    <property type="molecule type" value="Genomic_DNA"/>
</dbReference>
<dbReference type="InterPro" id="IPR029063">
    <property type="entry name" value="SAM-dependent_MTases_sf"/>
</dbReference>
<dbReference type="InterPro" id="IPR011639">
    <property type="entry name" value="MethylTrfase_TaqI-like_dom"/>
</dbReference>
<organism evidence="9 10">
    <name type="scientific">Suilimivivens aceti</name>
    <dbReference type="NCBI Taxonomy" id="2981774"/>
    <lineage>
        <taxon>Bacteria</taxon>
        <taxon>Bacillati</taxon>
        <taxon>Bacillota</taxon>
        <taxon>Clostridia</taxon>
        <taxon>Lachnospirales</taxon>
        <taxon>Lachnospiraceae</taxon>
        <taxon>Suilimivivens</taxon>
    </lineage>
</organism>
<dbReference type="PRINTS" id="PR00507">
    <property type="entry name" value="N12N6MTFRASE"/>
</dbReference>
<dbReference type="InterPro" id="IPR054520">
    <property type="entry name" value="M_Eco57I_C"/>
</dbReference>
<dbReference type="Pfam" id="PF22837">
    <property type="entry name" value="M_Eco57I_C"/>
    <property type="match status" value="1"/>
</dbReference>
<dbReference type="InterPro" id="IPR050953">
    <property type="entry name" value="N4_N6_ade-DNA_methylase"/>
</dbReference>
<dbReference type="InterPro" id="IPR002052">
    <property type="entry name" value="DNA_methylase_N6_adenine_CS"/>
</dbReference>
<dbReference type="EC" id="2.1.1.72" evidence="2"/>
<dbReference type="PANTHER" id="PTHR33841:SF5">
    <property type="entry name" value="DNA METHYLASE (MODIFICATION METHYLASE) (METHYLTRANSFERASE)-RELATED"/>
    <property type="match status" value="1"/>
</dbReference>
<protein>
    <recommendedName>
        <fullName evidence="2">site-specific DNA-methyltransferase (adenine-specific)</fullName>
        <ecNumber evidence="2">2.1.1.72</ecNumber>
    </recommendedName>
</protein>
<evidence type="ECO:0000259" key="8">
    <source>
        <dbReference type="Pfam" id="PF22837"/>
    </source>
</evidence>
<feature type="domain" description="Type II methyltransferase M.Eco57I C-terminal" evidence="8">
    <location>
        <begin position="235"/>
        <end position="435"/>
    </location>
</feature>
<feature type="domain" description="Type II methyltransferase M.TaqI-like" evidence="7">
    <location>
        <begin position="73"/>
        <end position="184"/>
    </location>
</feature>
<keyword evidence="3 9" id="KW-0489">Methyltransferase</keyword>
<dbReference type="PROSITE" id="PS00092">
    <property type="entry name" value="N6_MTASE"/>
    <property type="match status" value="1"/>
</dbReference>
<keyword evidence="5" id="KW-0949">S-adenosyl-L-methionine</keyword>
<dbReference type="CDD" id="cd02440">
    <property type="entry name" value="AdoMet_MTases"/>
    <property type="match status" value="1"/>
</dbReference>
<dbReference type="PANTHER" id="PTHR33841">
    <property type="entry name" value="DNA METHYLTRANSFERASE YEEA-RELATED"/>
    <property type="match status" value="1"/>
</dbReference>
<comment type="similarity">
    <text evidence="1">Belongs to the N(4)/N(6)-methyltransferase family.</text>
</comment>
<dbReference type="Pfam" id="PF07669">
    <property type="entry name" value="Eco57I"/>
    <property type="match status" value="1"/>
</dbReference>
<keyword evidence="4" id="KW-0808">Transferase</keyword>
<evidence type="ECO:0000256" key="2">
    <source>
        <dbReference type="ARBA" id="ARBA00011900"/>
    </source>
</evidence>
<evidence type="ECO:0000313" key="9">
    <source>
        <dbReference type="EMBL" id="MCU6745139.1"/>
    </source>
</evidence>
<reference evidence="9 10" key="1">
    <citation type="journal article" date="2021" name="ISME Commun">
        <title>Automated analysis of genomic sequences facilitates high-throughput and comprehensive description of bacteria.</title>
        <authorList>
            <person name="Hitch T.C.A."/>
        </authorList>
    </citation>
    <scope>NUCLEOTIDE SEQUENCE [LARGE SCALE GENOMIC DNA]</scope>
    <source>
        <strain evidence="9 10">Sanger_18</strain>
    </source>
</reference>
<evidence type="ECO:0000256" key="6">
    <source>
        <dbReference type="ARBA" id="ARBA00047942"/>
    </source>
</evidence>
<comment type="catalytic activity">
    <reaction evidence="6">
        <text>a 2'-deoxyadenosine in DNA + S-adenosyl-L-methionine = an N(6)-methyl-2'-deoxyadenosine in DNA + S-adenosyl-L-homocysteine + H(+)</text>
        <dbReference type="Rhea" id="RHEA:15197"/>
        <dbReference type="Rhea" id="RHEA-COMP:12418"/>
        <dbReference type="Rhea" id="RHEA-COMP:12419"/>
        <dbReference type="ChEBI" id="CHEBI:15378"/>
        <dbReference type="ChEBI" id="CHEBI:57856"/>
        <dbReference type="ChEBI" id="CHEBI:59789"/>
        <dbReference type="ChEBI" id="CHEBI:90615"/>
        <dbReference type="ChEBI" id="CHEBI:90616"/>
        <dbReference type="EC" id="2.1.1.72"/>
    </reaction>
</comment>
<dbReference type="GO" id="GO:0008168">
    <property type="term" value="F:methyltransferase activity"/>
    <property type="evidence" value="ECO:0007669"/>
    <property type="project" value="UniProtKB-KW"/>
</dbReference>